<dbReference type="Proteomes" id="UP000662747">
    <property type="component" value="Chromosome"/>
</dbReference>
<proteinExistence type="predicted"/>
<dbReference type="RefSeq" id="WP_206722717.1">
    <property type="nucleotide sequence ID" value="NZ_CP071090.1"/>
</dbReference>
<organism evidence="1 2">
    <name type="scientific">Pyxidicoccus parkwayensis</name>
    <dbReference type="NCBI Taxonomy" id="2813578"/>
    <lineage>
        <taxon>Bacteria</taxon>
        <taxon>Pseudomonadati</taxon>
        <taxon>Myxococcota</taxon>
        <taxon>Myxococcia</taxon>
        <taxon>Myxococcales</taxon>
        <taxon>Cystobacterineae</taxon>
        <taxon>Myxococcaceae</taxon>
        <taxon>Pyxidicoccus</taxon>
    </lineage>
</organism>
<accession>A0ABX7NR09</accession>
<keyword evidence="2" id="KW-1185">Reference proteome</keyword>
<evidence type="ECO:0000313" key="2">
    <source>
        <dbReference type="Proteomes" id="UP000662747"/>
    </source>
</evidence>
<sequence>MSVASTFLTWRGQVYGLWPYEESYEVHHFLYEADPHRLAALVGALRAFERTAEPTPLLDFLARERPGFDVALDAVRKPVLASDLEAVLREDGDARAAWLEAQDVWVRMHRYQTLRFGLRRLRELEELGAAPEMIQFERAGLHQLVREPPAPGALVQPARERAGEGYLHEVLGLCLQTALVPEARSWGGHILLSHLAEPGDAGPYPLPRTLISDASAEHVSALLTDGLYEDMGAITWGTAEDLEQTARGFLTSPLADPGWFPSAELAPELAKMAARGNCAVSFTGERRDND</sequence>
<dbReference type="EMBL" id="CP071090">
    <property type="protein sequence ID" value="QSQ21138.1"/>
    <property type="molecule type" value="Genomic_DNA"/>
</dbReference>
<name>A0ABX7NR09_9BACT</name>
<protein>
    <submittedName>
        <fullName evidence="1">Uncharacterized protein</fullName>
    </submittedName>
</protein>
<reference evidence="1 2" key="1">
    <citation type="submission" date="2021-02" db="EMBL/GenBank/DDBJ databases">
        <title>De Novo genome assembly of isolated myxobacteria.</title>
        <authorList>
            <person name="Stevens D.C."/>
        </authorList>
    </citation>
    <scope>NUCLEOTIDE SEQUENCE [LARGE SCALE GENOMIC DNA]</scope>
    <source>
        <strain evidence="2">SCPEA02</strain>
    </source>
</reference>
<evidence type="ECO:0000313" key="1">
    <source>
        <dbReference type="EMBL" id="QSQ21138.1"/>
    </source>
</evidence>
<gene>
    <name evidence="1" type="ORF">JY651_39010</name>
</gene>